<accession>A0A5N6GIK6</accession>
<evidence type="ECO:0000313" key="1">
    <source>
        <dbReference type="EMBL" id="KAB8241244.1"/>
    </source>
</evidence>
<proteinExistence type="predicted"/>
<dbReference type="EMBL" id="ML734697">
    <property type="protein sequence ID" value="KAB8241244.1"/>
    <property type="molecule type" value="Genomic_DNA"/>
</dbReference>
<dbReference type="AlphaFoldDB" id="A0A5N6GIK6"/>
<reference evidence="1" key="1">
    <citation type="submission" date="2019-04" db="EMBL/GenBank/DDBJ databases">
        <title>Friends and foes A comparative genomics study of 23 Aspergillus species from section Flavi.</title>
        <authorList>
            <consortium name="DOE Joint Genome Institute"/>
            <person name="Kjaerbolling I."/>
            <person name="Vesth T."/>
            <person name="Frisvad J.C."/>
            <person name="Nybo J.L."/>
            <person name="Theobald S."/>
            <person name="Kildgaard S."/>
            <person name="Isbrandt T."/>
            <person name="Kuo A."/>
            <person name="Sato A."/>
            <person name="Lyhne E.K."/>
            <person name="Kogle M.E."/>
            <person name="Wiebenga A."/>
            <person name="Kun R.S."/>
            <person name="Lubbers R.J."/>
            <person name="Makela M.R."/>
            <person name="Barry K."/>
            <person name="Chovatia M."/>
            <person name="Clum A."/>
            <person name="Daum C."/>
            <person name="Haridas S."/>
            <person name="He G."/>
            <person name="LaButti K."/>
            <person name="Lipzen A."/>
            <person name="Mondo S."/>
            <person name="Riley R."/>
            <person name="Salamov A."/>
            <person name="Simmons B.A."/>
            <person name="Magnuson J.K."/>
            <person name="Henrissat B."/>
            <person name="Mortensen U.H."/>
            <person name="Larsen T.O."/>
            <person name="Devries R.P."/>
            <person name="Grigoriev I.V."/>
            <person name="Machida M."/>
            <person name="Baker S.E."/>
            <person name="Andersen M.R."/>
        </authorList>
    </citation>
    <scope>NUCLEOTIDE SEQUENCE [LARGE SCALE GENOMIC DNA]</scope>
    <source>
        <strain evidence="1">CBS 121.62</strain>
    </source>
</reference>
<name>A0A5N6GIK6_ASPFL</name>
<protein>
    <submittedName>
        <fullName evidence="1">Uncharacterized protein</fullName>
    </submittedName>
</protein>
<dbReference type="Proteomes" id="UP000325434">
    <property type="component" value="Unassembled WGS sequence"/>
</dbReference>
<gene>
    <name evidence="1" type="ORF">BDV35DRAFT_370257</name>
</gene>
<organism evidence="1">
    <name type="scientific">Aspergillus flavus</name>
    <dbReference type="NCBI Taxonomy" id="5059"/>
    <lineage>
        <taxon>Eukaryota</taxon>
        <taxon>Fungi</taxon>
        <taxon>Dikarya</taxon>
        <taxon>Ascomycota</taxon>
        <taxon>Pezizomycotina</taxon>
        <taxon>Eurotiomycetes</taxon>
        <taxon>Eurotiomycetidae</taxon>
        <taxon>Eurotiales</taxon>
        <taxon>Aspergillaceae</taxon>
        <taxon>Aspergillus</taxon>
        <taxon>Aspergillus subgen. Circumdati</taxon>
    </lineage>
</organism>
<sequence>MFRFFISLQSCLLFDEDQSDDVHPVIALHSLPLCLAHLNRVVTLAIIKQTRPA</sequence>